<organism evidence="2 3">
    <name type="scientific">Pseudomonas syringae pv. spinaceae</name>
    <dbReference type="NCBI Taxonomy" id="264459"/>
    <lineage>
        <taxon>Bacteria</taxon>
        <taxon>Pseudomonadati</taxon>
        <taxon>Pseudomonadota</taxon>
        <taxon>Gammaproteobacteria</taxon>
        <taxon>Pseudomonadales</taxon>
        <taxon>Pseudomonadaceae</taxon>
        <taxon>Pseudomonas</taxon>
        <taxon>Pseudomonas syringae</taxon>
    </lineage>
</organism>
<evidence type="ECO:0000256" key="1">
    <source>
        <dbReference type="SAM" id="Phobius"/>
    </source>
</evidence>
<dbReference type="AlphaFoldDB" id="A0A0Q0C2B6"/>
<keyword evidence="1" id="KW-0812">Transmembrane</keyword>
<dbReference type="PATRIC" id="fig|264459.3.peg.1078"/>
<keyword evidence="1" id="KW-1133">Transmembrane helix</keyword>
<sequence>MDVAEVISILATGLTAVAAIGVASLGLAATVKLYKIVRGAL</sequence>
<dbReference type="InterPro" id="IPR008020">
    <property type="entry name" value="G8P"/>
</dbReference>
<dbReference type="EMBL" id="LJRI01000386">
    <property type="protein sequence ID" value="KPZ03854.1"/>
    <property type="molecule type" value="Genomic_DNA"/>
</dbReference>
<name>A0A0Q0C2B6_PSESX</name>
<evidence type="ECO:0000313" key="3">
    <source>
        <dbReference type="Proteomes" id="UP000050384"/>
    </source>
</evidence>
<reference evidence="2 3" key="1">
    <citation type="submission" date="2015-09" db="EMBL/GenBank/DDBJ databases">
        <title>Genome announcement of multiple Pseudomonas syringae strains.</title>
        <authorList>
            <person name="Thakur S."/>
            <person name="Wang P.W."/>
            <person name="Gong Y."/>
            <person name="Weir B.S."/>
            <person name="Guttman D.S."/>
        </authorList>
    </citation>
    <scope>NUCLEOTIDE SEQUENCE [LARGE SCALE GENOMIC DNA]</scope>
    <source>
        <strain evidence="2 3">ICMP16929</strain>
    </source>
</reference>
<feature type="transmembrane region" description="Helical" evidence="1">
    <location>
        <begin position="6"/>
        <end position="31"/>
    </location>
</feature>
<gene>
    <name evidence="2" type="ORF">ALO94_200422</name>
</gene>
<protein>
    <submittedName>
        <fullName evidence="2">NAD-dependent dehydrogenase</fullName>
    </submittedName>
</protein>
<dbReference type="Pfam" id="PF05356">
    <property type="entry name" value="Phage_Coat_B"/>
    <property type="match status" value="1"/>
</dbReference>
<dbReference type="Proteomes" id="UP000050384">
    <property type="component" value="Unassembled WGS sequence"/>
</dbReference>
<comment type="caution">
    <text evidence="2">The sequence shown here is derived from an EMBL/GenBank/DDBJ whole genome shotgun (WGS) entry which is preliminary data.</text>
</comment>
<proteinExistence type="predicted"/>
<accession>A0A0Q0C2B6</accession>
<evidence type="ECO:0000313" key="2">
    <source>
        <dbReference type="EMBL" id="KPZ03854.1"/>
    </source>
</evidence>
<dbReference type="RefSeq" id="WP_080397087.1">
    <property type="nucleotide sequence ID" value="NZ_LJRI01000386.1"/>
</dbReference>
<keyword evidence="1" id="KW-0472">Membrane</keyword>